<reference evidence="1" key="1">
    <citation type="submission" date="2014-11" db="EMBL/GenBank/DDBJ databases">
        <authorList>
            <person name="Amaro Gonzalez C."/>
        </authorList>
    </citation>
    <scope>NUCLEOTIDE SEQUENCE</scope>
</reference>
<name>A0A0E9SDU0_ANGAN</name>
<sequence>MISGLAGSFHHVHEQAALIESAKAYSTPSLGEGFLIKEGNIHIFATRVKNE</sequence>
<organism evidence="1">
    <name type="scientific">Anguilla anguilla</name>
    <name type="common">European freshwater eel</name>
    <name type="synonym">Muraena anguilla</name>
    <dbReference type="NCBI Taxonomy" id="7936"/>
    <lineage>
        <taxon>Eukaryota</taxon>
        <taxon>Metazoa</taxon>
        <taxon>Chordata</taxon>
        <taxon>Craniata</taxon>
        <taxon>Vertebrata</taxon>
        <taxon>Euteleostomi</taxon>
        <taxon>Actinopterygii</taxon>
        <taxon>Neopterygii</taxon>
        <taxon>Teleostei</taxon>
        <taxon>Anguilliformes</taxon>
        <taxon>Anguillidae</taxon>
        <taxon>Anguilla</taxon>
    </lineage>
</organism>
<accession>A0A0E9SDU0</accession>
<reference evidence="1" key="2">
    <citation type="journal article" date="2015" name="Fish Shellfish Immunol.">
        <title>Early steps in the European eel (Anguilla anguilla)-Vibrio vulnificus interaction in the gills: Role of the RtxA13 toxin.</title>
        <authorList>
            <person name="Callol A."/>
            <person name="Pajuelo D."/>
            <person name="Ebbesson L."/>
            <person name="Teles M."/>
            <person name="MacKenzie S."/>
            <person name="Amaro C."/>
        </authorList>
    </citation>
    <scope>NUCLEOTIDE SEQUENCE</scope>
</reference>
<dbReference type="EMBL" id="GBXM01069033">
    <property type="protein sequence ID" value="JAH39544.1"/>
    <property type="molecule type" value="Transcribed_RNA"/>
</dbReference>
<proteinExistence type="predicted"/>
<evidence type="ECO:0000313" key="1">
    <source>
        <dbReference type="EMBL" id="JAH39544.1"/>
    </source>
</evidence>
<dbReference type="AlphaFoldDB" id="A0A0E9SDU0"/>
<protein>
    <submittedName>
        <fullName evidence="1">Uncharacterized protein</fullName>
    </submittedName>
</protein>